<proteinExistence type="evidence at transcript level"/>
<name>A0AB38ZET4_9HEMI</name>
<evidence type="ECO:0000256" key="1">
    <source>
        <dbReference type="SAM" id="SignalP"/>
    </source>
</evidence>
<organism evidence="2">
    <name type="scientific">Oncocephalus sp</name>
    <dbReference type="NCBI Taxonomy" id="2944721"/>
    <lineage>
        <taxon>Eukaryota</taxon>
        <taxon>Metazoa</taxon>
        <taxon>Ecdysozoa</taxon>
        <taxon>Arthropoda</taxon>
        <taxon>Hexapoda</taxon>
        <taxon>Insecta</taxon>
        <taxon>Pterygota</taxon>
        <taxon>Neoptera</taxon>
        <taxon>Paraneoptera</taxon>
        <taxon>Hemiptera</taxon>
        <taxon>Heteroptera</taxon>
        <taxon>Panheteroptera</taxon>
        <taxon>Cimicomorpha</taxon>
        <taxon>Reduviidae</taxon>
        <taxon>Stenopodainae</taxon>
        <taxon>Oncocephalus</taxon>
    </lineage>
</organism>
<feature type="signal peptide" evidence="1">
    <location>
        <begin position="1"/>
        <end position="18"/>
    </location>
</feature>
<reference evidence="2" key="1">
    <citation type="submission" date="2024-03" db="EMBL/GenBank/DDBJ databases">
        <title>Venom adaptation and exaptation during the trophic switch to blood-feeding by kissing bugs (Reduviidae: Triatominae).</title>
        <authorList>
            <person name="Zdenek C.N."/>
            <person name="Cardoso F.C."/>
            <person name="Robinson S.D."/>
            <person name="Mercedes R.S."/>
            <person name="Raidjoe E.R."/>
            <person name="Hernandez-Vargas M.J."/>
            <person name="Jin J."/>
            <person name="Corzo G."/>
            <person name="Vetter I."/>
            <person name="King G.F."/>
            <person name="Fry B.G."/>
            <person name="Walker A."/>
        </authorList>
    </citation>
    <scope>NUCLEOTIDE SEQUENCE</scope>
</reference>
<evidence type="ECO:0000313" key="2">
    <source>
        <dbReference type="EMBL" id="WXI02769.1"/>
    </source>
</evidence>
<sequence length="63" mass="6838">MKHLLLLLFFIVSVLVVAQSHPGFVEPDEAPPGCIPAGEKCSLMSMYKCCLPAICNEITSECI</sequence>
<accession>A0AB38ZET4</accession>
<dbReference type="AlphaFoldDB" id="A0AB38ZET4"/>
<keyword evidence="1" id="KW-0732">Signal</keyword>
<protein>
    <submittedName>
        <fullName evidence="2">Venom Ptu1 family peptide Os1a</fullName>
    </submittedName>
</protein>
<dbReference type="EMBL" id="PP517519">
    <property type="protein sequence ID" value="WXI02769.1"/>
    <property type="molecule type" value="mRNA"/>
</dbReference>
<feature type="chain" id="PRO_5044325048" evidence="1">
    <location>
        <begin position="19"/>
        <end position="63"/>
    </location>
</feature>